<name>A0AAV6JDQ5_9ERIC</name>
<reference evidence="5" key="1">
    <citation type="submission" date="2020-08" db="EMBL/GenBank/DDBJ databases">
        <title>Plant Genome Project.</title>
        <authorList>
            <person name="Zhang R.-G."/>
        </authorList>
    </citation>
    <scope>NUCLEOTIDE SEQUENCE</scope>
    <source>
        <strain evidence="5">WSP0</strain>
        <tissue evidence="5">Leaf</tissue>
    </source>
</reference>
<keyword evidence="6" id="KW-1185">Reference proteome</keyword>
<evidence type="ECO:0000259" key="3">
    <source>
        <dbReference type="Pfam" id="PF23559"/>
    </source>
</evidence>
<evidence type="ECO:0000313" key="5">
    <source>
        <dbReference type="EMBL" id="KAG5539261.1"/>
    </source>
</evidence>
<evidence type="ECO:0000256" key="1">
    <source>
        <dbReference type="ARBA" id="ARBA00022741"/>
    </source>
</evidence>
<evidence type="ECO:0000259" key="2">
    <source>
        <dbReference type="Pfam" id="PF23247"/>
    </source>
</evidence>
<dbReference type="InterPro" id="IPR058922">
    <property type="entry name" value="WHD_DRP"/>
</dbReference>
<protein>
    <submittedName>
        <fullName evidence="5">Uncharacterized protein</fullName>
    </submittedName>
</protein>
<comment type="caution">
    <text evidence="5">The sequence shown here is derived from an EMBL/GenBank/DDBJ whole genome shotgun (WGS) entry which is preliminary data.</text>
</comment>
<organism evidence="5 6">
    <name type="scientific">Rhododendron griersonianum</name>
    <dbReference type="NCBI Taxonomy" id="479676"/>
    <lineage>
        <taxon>Eukaryota</taxon>
        <taxon>Viridiplantae</taxon>
        <taxon>Streptophyta</taxon>
        <taxon>Embryophyta</taxon>
        <taxon>Tracheophyta</taxon>
        <taxon>Spermatophyta</taxon>
        <taxon>Magnoliopsida</taxon>
        <taxon>eudicotyledons</taxon>
        <taxon>Gunneridae</taxon>
        <taxon>Pentapetalae</taxon>
        <taxon>asterids</taxon>
        <taxon>Ericales</taxon>
        <taxon>Ericaceae</taxon>
        <taxon>Ericoideae</taxon>
        <taxon>Rhodoreae</taxon>
        <taxon>Rhododendron</taxon>
    </lineage>
</organism>
<dbReference type="Pfam" id="PF25019">
    <property type="entry name" value="LRR_R13L1-DRL21"/>
    <property type="match status" value="1"/>
</dbReference>
<evidence type="ECO:0000313" key="6">
    <source>
        <dbReference type="Proteomes" id="UP000823749"/>
    </source>
</evidence>
<dbReference type="Gene3D" id="3.80.10.10">
    <property type="entry name" value="Ribonuclease Inhibitor"/>
    <property type="match status" value="4"/>
</dbReference>
<dbReference type="PANTHER" id="PTHR47186">
    <property type="entry name" value="LEUCINE-RICH REPEAT-CONTAINING PROTEIN 57"/>
    <property type="match status" value="1"/>
</dbReference>
<dbReference type="Pfam" id="PF23247">
    <property type="entry name" value="LRR_RPS2"/>
    <property type="match status" value="1"/>
</dbReference>
<evidence type="ECO:0000259" key="4">
    <source>
        <dbReference type="Pfam" id="PF25019"/>
    </source>
</evidence>
<feature type="domain" description="R13L1/DRL21-like LRR repeat region" evidence="4">
    <location>
        <begin position="231"/>
        <end position="355"/>
    </location>
</feature>
<gene>
    <name evidence="5" type="ORF">RHGRI_019724</name>
</gene>
<dbReference type="InterPro" id="IPR057135">
    <property type="entry name" value="At4g27190-like_LRR"/>
</dbReference>
<proteinExistence type="predicted"/>
<feature type="domain" description="Disease resistance protein At4g27190-like leucine-rich repeats" evidence="2">
    <location>
        <begin position="682"/>
        <end position="797"/>
    </location>
</feature>
<accession>A0AAV6JDQ5</accession>
<dbReference type="Proteomes" id="UP000823749">
    <property type="component" value="Chromosome 7"/>
</dbReference>
<feature type="domain" description="Disease resistance protein winged helix" evidence="3">
    <location>
        <begin position="1"/>
        <end position="39"/>
    </location>
</feature>
<dbReference type="EMBL" id="JACTNZ010000007">
    <property type="protein sequence ID" value="KAG5539261.1"/>
    <property type="molecule type" value="Genomic_DNA"/>
</dbReference>
<sequence length="974" mass="109989">MEDLGSDYFRELSSRSFFQPSSRGEVSRFVMHDLINDLAQFVARRICFRMEEKPENIEGHTIITKARHSSYVRGYRDGIQKFEIFQKVKNLRSFLPFGLRDDDSYLTSDVPLQLLPRLRRLRVLSLSRYKICELSSSIGDLKHVRFLDLSCALISTLPESVSTLYNLQTLILRDCRNLSKLPTNTSDLINLRHLDVTGADSLQEMPQKIGKLTSLLTLSNFIVKQGNGSTINELGSLNQLRGTLCISGLENVENVMDARRANLKDKQGLDVLLMKWSNRRRSASVEAKEVLDMLRPHEKLKELTINGYHGLTFPTWVGNSLFTNMVNLKFQNCEKCISLSPLGRLPSLTRLYIQGTKALQSVGLEFYGSGCSHPFPALKFLTFKDMPEWKDWSPFEVEVGARAFSRLSELSIKRCPKLLGKLPNNLPSLEKLDIIDCPLFVVAWVPSPTGLIEVRNTLQFDSLVSLSLKDVSIPNSFNNSEVGNEAGAAENARYNPLSSLTSLRVENIQGLTCLPSWFVQGLTGLQELSLYGCPELTSLWKNEVRIHHHLLALRRLVIAGCPKLISLFEEDEDEEGLQQHEELPYMMLLEYLEIKNCEKMEKLPRGLHNLRSLQELIIYLCPCLISFPKTGLPSTLRTLRIELCDALRSLPELMMLNSLEKLEVWHYPSLTYLSSSRTGLPCNLRKMSIGGCAKLESVLAEEGMKINCTSLESFSISSCGSLKSLPDVTQNNVDGGCLKDLSYLGVSFCENVESIPQGWFTATNLRELQVQRCKKLKGLPHNAYNNLTSLQTLRISSWDAATELISSHFTNLTFLLLENVDKGGNKPPSEWGLHRLSSLRELTLYGYGWASFPPVEEEEEDGVMLWLPPSLNDLMVVHFPNLEKLSCKEFPSLEELNIRYCPKLTTITKLGLPPSLVSLGIRDCPLLSELLIDRLPPSLLGLYIDGCPLLKERCEKKKGQYWPHISRIPQVGID</sequence>
<keyword evidence="1" id="KW-0547">Nucleotide-binding</keyword>
<dbReference type="SUPFAM" id="SSF52058">
    <property type="entry name" value="L domain-like"/>
    <property type="match status" value="2"/>
</dbReference>
<dbReference type="InterPro" id="IPR056789">
    <property type="entry name" value="LRR_R13L1-DRL21"/>
</dbReference>
<dbReference type="AlphaFoldDB" id="A0AAV6JDQ5"/>
<dbReference type="Pfam" id="PF23559">
    <property type="entry name" value="WHD_DRP"/>
    <property type="match status" value="1"/>
</dbReference>
<dbReference type="PANTHER" id="PTHR47186:SF41">
    <property type="entry name" value="OS12G0131701 PROTEIN"/>
    <property type="match status" value="1"/>
</dbReference>
<dbReference type="InterPro" id="IPR032675">
    <property type="entry name" value="LRR_dom_sf"/>
</dbReference>